<evidence type="ECO:0000313" key="12">
    <source>
        <dbReference type="Proteomes" id="UP000442535"/>
    </source>
</evidence>
<feature type="transmembrane region" description="Helical" evidence="10">
    <location>
        <begin position="258"/>
        <end position="279"/>
    </location>
</feature>
<evidence type="ECO:0000256" key="6">
    <source>
        <dbReference type="ARBA" id="ARBA00022692"/>
    </source>
</evidence>
<dbReference type="NCBIfam" id="TIGR00770">
    <property type="entry name" value="Dcu"/>
    <property type="match status" value="1"/>
</dbReference>
<comment type="similarity">
    <text evidence="2">Belongs to the DcuA/DcuB transporter (TC 2.A.13.1) family.</text>
</comment>
<feature type="transmembrane region" description="Helical" evidence="10">
    <location>
        <begin position="168"/>
        <end position="190"/>
    </location>
</feature>
<feature type="transmembrane region" description="Helical" evidence="10">
    <location>
        <begin position="332"/>
        <end position="348"/>
    </location>
</feature>
<proteinExistence type="inferred from homology"/>
<keyword evidence="6 10" id="KW-0812">Transmembrane</keyword>
<keyword evidence="7 10" id="KW-1133">Transmembrane helix</keyword>
<evidence type="ECO:0000256" key="4">
    <source>
        <dbReference type="ARBA" id="ARBA00022475"/>
    </source>
</evidence>
<dbReference type="PANTHER" id="PTHR36106">
    <property type="entry name" value="ANAEROBIC C4-DICARBOXYLATE TRANSPORTER DCUB"/>
    <property type="match status" value="1"/>
</dbReference>
<evidence type="ECO:0000256" key="7">
    <source>
        <dbReference type="ARBA" id="ARBA00022989"/>
    </source>
</evidence>
<evidence type="ECO:0000256" key="1">
    <source>
        <dbReference type="ARBA" id="ARBA00004429"/>
    </source>
</evidence>
<dbReference type="NCBIfam" id="NF006927">
    <property type="entry name" value="PRK09412.1"/>
    <property type="match status" value="1"/>
</dbReference>
<evidence type="ECO:0000256" key="9">
    <source>
        <dbReference type="ARBA" id="ARBA00039380"/>
    </source>
</evidence>
<feature type="transmembrane region" description="Helical" evidence="10">
    <location>
        <begin position="228"/>
        <end position="246"/>
    </location>
</feature>
<keyword evidence="5" id="KW-0997">Cell inner membrane</keyword>
<feature type="transmembrane region" description="Helical" evidence="10">
    <location>
        <begin position="91"/>
        <end position="113"/>
    </location>
</feature>
<dbReference type="AlphaFoldDB" id="A0A7K0K563"/>
<dbReference type="PIRSF" id="PIRSF004539">
    <property type="entry name" value="C4-dicrbxl_trns"/>
    <property type="match status" value="1"/>
</dbReference>
<feature type="transmembrane region" description="Helical" evidence="10">
    <location>
        <begin position="133"/>
        <end position="161"/>
    </location>
</feature>
<dbReference type="Proteomes" id="UP000442535">
    <property type="component" value="Unassembled WGS sequence"/>
</dbReference>
<evidence type="ECO:0000256" key="5">
    <source>
        <dbReference type="ARBA" id="ARBA00022519"/>
    </source>
</evidence>
<evidence type="ECO:0000256" key="10">
    <source>
        <dbReference type="SAM" id="Phobius"/>
    </source>
</evidence>
<name>A0A7K0K563_9ACTO</name>
<dbReference type="GO" id="GO:0015556">
    <property type="term" value="F:C4-dicarboxylate transmembrane transporter activity"/>
    <property type="evidence" value="ECO:0007669"/>
    <property type="project" value="InterPro"/>
</dbReference>
<organism evidence="11 12">
    <name type="scientific">Mobiluncus porci</name>
    <dbReference type="NCBI Taxonomy" id="2652278"/>
    <lineage>
        <taxon>Bacteria</taxon>
        <taxon>Bacillati</taxon>
        <taxon>Actinomycetota</taxon>
        <taxon>Actinomycetes</taxon>
        <taxon>Actinomycetales</taxon>
        <taxon>Actinomycetaceae</taxon>
        <taxon>Mobiluncus</taxon>
    </lineage>
</organism>
<keyword evidence="4" id="KW-1003">Cell membrane</keyword>
<dbReference type="GO" id="GO:0005886">
    <property type="term" value="C:plasma membrane"/>
    <property type="evidence" value="ECO:0007669"/>
    <property type="project" value="UniProtKB-SubCell"/>
</dbReference>
<keyword evidence="12" id="KW-1185">Reference proteome</keyword>
<evidence type="ECO:0000256" key="3">
    <source>
        <dbReference type="ARBA" id="ARBA00022448"/>
    </source>
</evidence>
<evidence type="ECO:0000256" key="8">
    <source>
        <dbReference type="ARBA" id="ARBA00023136"/>
    </source>
</evidence>
<comment type="subcellular location">
    <subcellularLocation>
        <location evidence="1">Cell inner membrane</location>
        <topology evidence="1">Multi-pass membrane protein</topology>
    </subcellularLocation>
</comment>
<feature type="transmembrane region" description="Helical" evidence="10">
    <location>
        <begin position="413"/>
        <end position="436"/>
    </location>
</feature>
<dbReference type="Pfam" id="PF03605">
    <property type="entry name" value="DcuA_DcuB"/>
    <property type="match status" value="1"/>
</dbReference>
<protein>
    <recommendedName>
        <fullName evidence="9">C4-dicarboxylate transporter DcuA</fullName>
    </recommendedName>
</protein>
<feature type="transmembrane region" description="Helical" evidence="10">
    <location>
        <begin position="360"/>
        <end position="384"/>
    </location>
</feature>
<dbReference type="NCBIfam" id="NF009136">
    <property type="entry name" value="PRK12489.1"/>
    <property type="match status" value="1"/>
</dbReference>
<sequence length="437" mass="45915">MIMAFRFIIVLLFIFIGARMGSLGIGLAGGAGVAVLALTGMKVDPTTGIPWDVIGIIMAVIMCIAAMQAAGGLDFLVMVTEKLLRKHPKRITFLGPVVTFFMTVFCGTGHVAFSSLPVIAEVAKETGIRPSKPLSISAVASQIGITASPISAAMIAMAAFVEPMGVSYLQLVATMIPTTFIGCMVGALVANFQGKPLEEDPVYQERKAAGLITMHGEGEYDIKPRAKASVAIFGTAILIVIVYALLISDSIKLIPGDYLPRNAAIMTIMMLAGTIILLMSRTSAAEVATQSTFRSGMSASCCILGVAWLGNTFVNGYTDQIKALGGGIIEQYPWLLAVVLFFASALLYSQGATTAAMMPVAIAMNAGVGTMVASFAAVSGLFLLPTYPTTVAAVEMDDTGSTRIGKYVFNHPFLLPGVVSIAVSVLLGFIVNFFLIH</sequence>
<dbReference type="InterPro" id="IPR004668">
    <property type="entry name" value="Anaer_Dcu_memb_transpt"/>
</dbReference>
<dbReference type="EMBL" id="VUMY01000024">
    <property type="protein sequence ID" value="MST50601.1"/>
    <property type="molecule type" value="Genomic_DNA"/>
</dbReference>
<comment type="caution">
    <text evidence="11">The sequence shown here is derived from an EMBL/GenBank/DDBJ whole genome shotgun (WGS) entry which is preliminary data.</text>
</comment>
<evidence type="ECO:0000313" key="11">
    <source>
        <dbReference type="EMBL" id="MST50601.1"/>
    </source>
</evidence>
<dbReference type="PANTHER" id="PTHR36106:SF2">
    <property type="entry name" value="C4-DICARBOXYLATE TRANSPORTER DCUA"/>
    <property type="match status" value="1"/>
</dbReference>
<keyword evidence="3" id="KW-0813">Transport</keyword>
<accession>A0A7K0K563</accession>
<keyword evidence="8 10" id="KW-0472">Membrane</keyword>
<feature type="transmembrane region" description="Helical" evidence="10">
    <location>
        <begin position="54"/>
        <end position="79"/>
    </location>
</feature>
<gene>
    <name evidence="11" type="ORF">FYJ63_10270</name>
</gene>
<evidence type="ECO:0000256" key="2">
    <source>
        <dbReference type="ARBA" id="ARBA00006413"/>
    </source>
</evidence>
<reference evidence="11 12" key="1">
    <citation type="submission" date="2019-08" db="EMBL/GenBank/DDBJ databases">
        <title>In-depth cultivation of the pig gut microbiome towards novel bacterial diversity and tailored functional studies.</title>
        <authorList>
            <person name="Wylensek D."/>
            <person name="Hitch T.C.A."/>
            <person name="Clavel T."/>
        </authorList>
    </citation>
    <scope>NUCLEOTIDE SEQUENCE [LARGE SCALE GENOMIC DNA]</scope>
    <source>
        <strain evidence="11 12">RF-GAM-744-WT-7</strain>
    </source>
</reference>